<gene>
    <name evidence="2" type="ORF">IAD24_07895</name>
</gene>
<dbReference type="EMBL" id="DVNZ01000253">
    <property type="protein sequence ID" value="HIU95062.1"/>
    <property type="molecule type" value="Genomic_DNA"/>
</dbReference>
<sequence length="161" mass="18289">MSIREALLAFFTDDPVNWLKWAVVFAVLIGGYAIAIPLYGRASHAMSFARRRDAAKERGHVARAVLTDKRPTGDFPHFNWHARYRYTLDGREGRYTAYFKHPATPPAVLYLYYVSDPKRLFSCDEYHYGGHKGLLLLLIVLLPFLLACAALYLLGVERPAA</sequence>
<feature type="transmembrane region" description="Helical" evidence="1">
    <location>
        <begin position="134"/>
        <end position="155"/>
    </location>
</feature>
<accession>A0A9D1N5E2</accession>
<reference evidence="2" key="1">
    <citation type="submission" date="2020-10" db="EMBL/GenBank/DDBJ databases">
        <authorList>
            <person name="Gilroy R."/>
        </authorList>
    </citation>
    <scope>NUCLEOTIDE SEQUENCE</scope>
    <source>
        <strain evidence="2">ChiGjej2B2-16831</strain>
    </source>
</reference>
<proteinExistence type="predicted"/>
<keyword evidence="1" id="KW-0812">Transmembrane</keyword>
<keyword evidence="1" id="KW-0472">Membrane</keyword>
<keyword evidence="1" id="KW-1133">Transmembrane helix</keyword>
<reference evidence="2" key="2">
    <citation type="journal article" date="2021" name="PeerJ">
        <title>Extensive microbial diversity within the chicken gut microbiome revealed by metagenomics and culture.</title>
        <authorList>
            <person name="Gilroy R."/>
            <person name="Ravi A."/>
            <person name="Getino M."/>
            <person name="Pursley I."/>
            <person name="Horton D.L."/>
            <person name="Alikhan N.F."/>
            <person name="Baker D."/>
            <person name="Gharbi K."/>
            <person name="Hall N."/>
            <person name="Watson M."/>
            <person name="Adriaenssens E.M."/>
            <person name="Foster-Nyarko E."/>
            <person name="Jarju S."/>
            <person name="Secka A."/>
            <person name="Antonio M."/>
            <person name="Oren A."/>
            <person name="Chaudhuri R.R."/>
            <person name="La Ragione R."/>
            <person name="Hildebrand F."/>
            <person name="Pallen M.J."/>
        </authorList>
    </citation>
    <scope>NUCLEOTIDE SEQUENCE</scope>
    <source>
        <strain evidence="2">ChiGjej2B2-16831</strain>
    </source>
</reference>
<dbReference type="AlphaFoldDB" id="A0A9D1N5E2"/>
<comment type="caution">
    <text evidence="2">The sequence shown here is derived from an EMBL/GenBank/DDBJ whole genome shotgun (WGS) entry which is preliminary data.</text>
</comment>
<evidence type="ECO:0000313" key="3">
    <source>
        <dbReference type="Proteomes" id="UP000824128"/>
    </source>
</evidence>
<protein>
    <recommendedName>
        <fullName evidence="4">DUF3592 domain-containing protein</fullName>
    </recommendedName>
</protein>
<evidence type="ECO:0008006" key="4">
    <source>
        <dbReference type="Google" id="ProtNLM"/>
    </source>
</evidence>
<organism evidence="2 3">
    <name type="scientific">Candidatus Aphodomorpha intestinavium</name>
    <dbReference type="NCBI Taxonomy" id="2840672"/>
    <lineage>
        <taxon>Bacteria</taxon>
        <taxon>Bacillati</taxon>
        <taxon>Bacillota</taxon>
        <taxon>Clostridia</taxon>
        <taxon>Eubacteriales</taxon>
        <taxon>Candidatus Aphodomorpha</taxon>
    </lineage>
</organism>
<name>A0A9D1N5E2_9FIRM</name>
<evidence type="ECO:0000256" key="1">
    <source>
        <dbReference type="SAM" id="Phobius"/>
    </source>
</evidence>
<feature type="transmembrane region" description="Helical" evidence="1">
    <location>
        <begin position="18"/>
        <end position="40"/>
    </location>
</feature>
<dbReference type="Proteomes" id="UP000824128">
    <property type="component" value="Unassembled WGS sequence"/>
</dbReference>
<evidence type="ECO:0000313" key="2">
    <source>
        <dbReference type="EMBL" id="HIU95062.1"/>
    </source>
</evidence>